<organism evidence="2 3">
    <name type="scientific">Staphylotrichum tortipilum</name>
    <dbReference type="NCBI Taxonomy" id="2831512"/>
    <lineage>
        <taxon>Eukaryota</taxon>
        <taxon>Fungi</taxon>
        <taxon>Dikarya</taxon>
        <taxon>Ascomycota</taxon>
        <taxon>Pezizomycotina</taxon>
        <taxon>Sordariomycetes</taxon>
        <taxon>Sordariomycetidae</taxon>
        <taxon>Sordariales</taxon>
        <taxon>Chaetomiaceae</taxon>
        <taxon>Staphylotrichum</taxon>
    </lineage>
</organism>
<sequence length="364" mass="39790">MASQTCAEKAPTAADFLEAFFFTAHYTVELQDVCCRAGVNLNPSCIIQFFPNNSVLAYGDVHRGHFGAEPSVAGLGVANLRVHRTKLTQVLVEPPGWLHAVLKSLLVSASDTQLILALVYGINFGIHGKCTLSAYHYNVAVDIMVVSLTCLILSVYMLPDYWEAKLASALRVFVTLVIFAFLLRFLAYQFQTDIAPELMLGYRTSSTDSSLFLPMACFLDPDLNPFKGLVRERIAKIGGIGPQFTPELFFSIALAICYAVAVVTRIAYRKNTARPPLALTGAIVLVCVFSCCWCLAHTFLTWVWVDKSGWMEMSSGPGYPAGNPEMNVRPAGQMLPLATMIWVIIRCLNAKSSGPSSKGAVDEP</sequence>
<feature type="transmembrane region" description="Helical" evidence="1">
    <location>
        <begin position="135"/>
        <end position="158"/>
    </location>
</feature>
<accession>A0AAN6RNK2</accession>
<keyword evidence="1" id="KW-0472">Membrane</keyword>
<proteinExistence type="predicted"/>
<protein>
    <submittedName>
        <fullName evidence="2">Uncharacterized protein</fullName>
    </submittedName>
</protein>
<reference evidence="2" key="2">
    <citation type="submission" date="2023-05" db="EMBL/GenBank/DDBJ databases">
        <authorList>
            <consortium name="Lawrence Berkeley National Laboratory"/>
            <person name="Steindorff A."/>
            <person name="Hensen N."/>
            <person name="Bonometti L."/>
            <person name="Westerberg I."/>
            <person name="Brannstrom I.O."/>
            <person name="Guillou S."/>
            <person name="Cros-Aarteil S."/>
            <person name="Calhoun S."/>
            <person name="Haridas S."/>
            <person name="Kuo A."/>
            <person name="Mondo S."/>
            <person name="Pangilinan J."/>
            <person name="Riley R."/>
            <person name="Labutti K."/>
            <person name="Andreopoulos B."/>
            <person name="Lipzen A."/>
            <person name="Chen C."/>
            <person name="Yanf M."/>
            <person name="Daum C."/>
            <person name="Ng V."/>
            <person name="Clum A."/>
            <person name="Ohm R."/>
            <person name="Martin F."/>
            <person name="Silar P."/>
            <person name="Natvig D."/>
            <person name="Lalanne C."/>
            <person name="Gautier V."/>
            <person name="Ament-Velasquez S.L."/>
            <person name="Kruys A."/>
            <person name="Hutchinson M.I."/>
            <person name="Powell A.J."/>
            <person name="Barry K."/>
            <person name="Miller A.N."/>
            <person name="Grigoriev I.V."/>
            <person name="Debuchy R."/>
            <person name="Gladieux P."/>
            <person name="Thoren M.H."/>
            <person name="Johannesson H."/>
        </authorList>
    </citation>
    <scope>NUCLEOTIDE SEQUENCE</scope>
    <source>
        <strain evidence="2">CBS 103.79</strain>
    </source>
</reference>
<dbReference type="AlphaFoldDB" id="A0AAN6RNK2"/>
<keyword evidence="1" id="KW-0812">Transmembrane</keyword>
<evidence type="ECO:0000313" key="2">
    <source>
        <dbReference type="EMBL" id="KAK3897245.1"/>
    </source>
</evidence>
<feature type="transmembrane region" description="Helical" evidence="1">
    <location>
        <begin position="277"/>
        <end position="305"/>
    </location>
</feature>
<name>A0AAN6RNK2_9PEZI</name>
<evidence type="ECO:0000256" key="1">
    <source>
        <dbReference type="SAM" id="Phobius"/>
    </source>
</evidence>
<dbReference type="EMBL" id="MU856224">
    <property type="protein sequence ID" value="KAK3897245.1"/>
    <property type="molecule type" value="Genomic_DNA"/>
</dbReference>
<gene>
    <name evidence="2" type="ORF">C8A05DRAFT_48066</name>
</gene>
<comment type="caution">
    <text evidence="2">The sequence shown here is derived from an EMBL/GenBank/DDBJ whole genome shotgun (WGS) entry which is preliminary data.</text>
</comment>
<dbReference type="Proteomes" id="UP001303889">
    <property type="component" value="Unassembled WGS sequence"/>
</dbReference>
<evidence type="ECO:0000313" key="3">
    <source>
        <dbReference type="Proteomes" id="UP001303889"/>
    </source>
</evidence>
<keyword evidence="1" id="KW-1133">Transmembrane helix</keyword>
<keyword evidence="3" id="KW-1185">Reference proteome</keyword>
<feature type="transmembrane region" description="Helical" evidence="1">
    <location>
        <begin position="170"/>
        <end position="190"/>
    </location>
</feature>
<feature type="transmembrane region" description="Helical" evidence="1">
    <location>
        <begin position="248"/>
        <end position="268"/>
    </location>
</feature>
<reference evidence="2" key="1">
    <citation type="journal article" date="2023" name="Mol. Phylogenet. Evol.">
        <title>Genome-scale phylogeny and comparative genomics of the fungal order Sordariales.</title>
        <authorList>
            <person name="Hensen N."/>
            <person name="Bonometti L."/>
            <person name="Westerberg I."/>
            <person name="Brannstrom I.O."/>
            <person name="Guillou S."/>
            <person name="Cros-Aarteil S."/>
            <person name="Calhoun S."/>
            <person name="Haridas S."/>
            <person name="Kuo A."/>
            <person name="Mondo S."/>
            <person name="Pangilinan J."/>
            <person name="Riley R."/>
            <person name="LaButti K."/>
            <person name="Andreopoulos B."/>
            <person name="Lipzen A."/>
            <person name="Chen C."/>
            <person name="Yan M."/>
            <person name="Daum C."/>
            <person name="Ng V."/>
            <person name="Clum A."/>
            <person name="Steindorff A."/>
            <person name="Ohm R.A."/>
            <person name="Martin F."/>
            <person name="Silar P."/>
            <person name="Natvig D.O."/>
            <person name="Lalanne C."/>
            <person name="Gautier V."/>
            <person name="Ament-Velasquez S.L."/>
            <person name="Kruys A."/>
            <person name="Hutchinson M.I."/>
            <person name="Powell A.J."/>
            <person name="Barry K."/>
            <person name="Miller A.N."/>
            <person name="Grigoriev I.V."/>
            <person name="Debuchy R."/>
            <person name="Gladieux P."/>
            <person name="Hiltunen Thoren M."/>
            <person name="Johannesson H."/>
        </authorList>
    </citation>
    <scope>NUCLEOTIDE SEQUENCE</scope>
    <source>
        <strain evidence="2">CBS 103.79</strain>
    </source>
</reference>